<feature type="compositionally biased region" description="Low complexity" evidence="8">
    <location>
        <begin position="54"/>
        <end position="63"/>
    </location>
</feature>
<dbReference type="Proteomes" id="UP000521872">
    <property type="component" value="Unassembled WGS sequence"/>
</dbReference>
<feature type="compositionally biased region" description="Polar residues" evidence="8">
    <location>
        <begin position="19"/>
        <end position="33"/>
    </location>
</feature>
<evidence type="ECO:0000256" key="1">
    <source>
        <dbReference type="ARBA" id="ARBA00004567"/>
    </source>
</evidence>
<feature type="region of interest" description="Disordered" evidence="8">
    <location>
        <begin position="294"/>
        <end position="322"/>
    </location>
</feature>
<feature type="region of interest" description="Disordered" evidence="8">
    <location>
        <begin position="19"/>
        <end position="143"/>
    </location>
</feature>
<feature type="compositionally biased region" description="Low complexity" evidence="8">
    <location>
        <begin position="177"/>
        <end position="207"/>
    </location>
</feature>
<dbReference type="GO" id="GO:0005643">
    <property type="term" value="C:nuclear pore"/>
    <property type="evidence" value="ECO:0007669"/>
    <property type="project" value="UniProtKB-SubCell"/>
</dbReference>
<dbReference type="GO" id="GO:0008139">
    <property type="term" value="F:nuclear localization sequence binding"/>
    <property type="evidence" value="ECO:0007669"/>
    <property type="project" value="InterPro"/>
</dbReference>
<feature type="region of interest" description="Disordered" evidence="8">
    <location>
        <begin position="177"/>
        <end position="280"/>
    </location>
</feature>
<keyword evidence="10" id="KW-1185">Reference proteome</keyword>
<protein>
    <recommendedName>
        <fullName evidence="11">Nucleoporin nup45</fullName>
    </recommendedName>
</protein>
<keyword evidence="6" id="KW-0906">Nuclear pore complex</keyword>
<feature type="compositionally biased region" description="Low complexity" evidence="8">
    <location>
        <begin position="71"/>
        <end position="135"/>
    </location>
</feature>
<feature type="compositionally biased region" description="Low complexity" evidence="8">
    <location>
        <begin position="215"/>
        <end position="260"/>
    </location>
</feature>
<organism evidence="9 10">
    <name type="scientific">Agrocybe pediades</name>
    <dbReference type="NCBI Taxonomy" id="84607"/>
    <lineage>
        <taxon>Eukaryota</taxon>
        <taxon>Fungi</taxon>
        <taxon>Dikarya</taxon>
        <taxon>Basidiomycota</taxon>
        <taxon>Agaricomycotina</taxon>
        <taxon>Agaricomycetes</taxon>
        <taxon>Agaricomycetidae</taxon>
        <taxon>Agaricales</taxon>
        <taxon>Agaricineae</taxon>
        <taxon>Strophariaceae</taxon>
        <taxon>Agrocybe</taxon>
    </lineage>
</organism>
<evidence type="ECO:0000256" key="5">
    <source>
        <dbReference type="ARBA" id="ARBA00023010"/>
    </source>
</evidence>
<comment type="subcellular location">
    <subcellularLocation>
        <location evidence="1">Nucleus</location>
        <location evidence="1">Nuclear pore complex</location>
    </subcellularLocation>
</comment>
<keyword evidence="3" id="KW-0509">mRNA transport</keyword>
<keyword evidence="4" id="KW-0653">Protein transport</keyword>
<evidence type="ECO:0000256" key="7">
    <source>
        <dbReference type="ARBA" id="ARBA00023242"/>
    </source>
</evidence>
<reference evidence="9 10" key="1">
    <citation type="submission" date="2019-12" db="EMBL/GenBank/DDBJ databases">
        <authorList>
            <person name="Floudas D."/>
            <person name="Bentzer J."/>
            <person name="Ahren D."/>
            <person name="Johansson T."/>
            <person name="Persson P."/>
            <person name="Tunlid A."/>
        </authorList>
    </citation>
    <scope>NUCLEOTIDE SEQUENCE [LARGE SCALE GENOMIC DNA]</scope>
    <source>
        <strain evidence="9 10">CBS 102.39</strain>
    </source>
</reference>
<feature type="compositionally biased region" description="Polar residues" evidence="8">
    <location>
        <begin position="261"/>
        <end position="273"/>
    </location>
</feature>
<gene>
    <name evidence="9" type="ORF">D9613_007834</name>
</gene>
<dbReference type="AlphaFoldDB" id="A0A8H4QPN9"/>
<dbReference type="EMBL" id="JAACJL010000045">
    <property type="protein sequence ID" value="KAF4614137.1"/>
    <property type="molecule type" value="Genomic_DNA"/>
</dbReference>
<evidence type="ECO:0000256" key="2">
    <source>
        <dbReference type="ARBA" id="ARBA00022448"/>
    </source>
</evidence>
<comment type="caution">
    <text evidence="9">The sequence shown here is derived from an EMBL/GenBank/DDBJ whole genome shotgun (WGS) entry which is preliminary data.</text>
</comment>
<evidence type="ECO:0000313" key="9">
    <source>
        <dbReference type="EMBL" id="KAF4614137.1"/>
    </source>
</evidence>
<dbReference type="GO" id="GO:0015031">
    <property type="term" value="P:protein transport"/>
    <property type="evidence" value="ECO:0007669"/>
    <property type="project" value="UniProtKB-KW"/>
</dbReference>
<evidence type="ECO:0000256" key="8">
    <source>
        <dbReference type="SAM" id="MobiDB-lite"/>
    </source>
</evidence>
<dbReference type="GO" id="GO:0017056">
    <property type="term" value="F:structural constituent of nuclear pore"/>
    <property type="evidence" value="ECO:0007669"/>
    <property type="project" value="InterPro"/>
</dbReference>
<dbReference type="Pfam" id="PF13634">
    <property type="entry name" value="Nucleoporin_FG"/>
    <property type="match status" value="2"/>
</dbReference>
<keyword evidence="7" id="KW-0539">Nucleus</keyword>
<dbReference type="PANTHER" id="PTHR13437:SF2">
    <property type="entry name" value="NUCLEOPORIN P58_P45"/>
    <property type="match status" value="1"/>
</dbReference>
<dbReference type="InterPro" id="IPR025574">
    <property type="entry name" value="Nucleoporin_FG_rpt"/>
</dbReference>
<accession>A0A8H4QPN9</accession>
<dbReference type="InterPro" id="IPR024882">
    <property type="entry name" value="NUP58/p45/49"/>
</dbReference>
<evidence type="ECO:0000256" key="3">
    <source>
        <dbReference type="ARBA" id="ARBA00022816"/>
    </source>
</evidence>
<keyword evidence="2" id="KW-0813">Transport</keyword>
<evidence type="ECO:0000256" key="6">
    <source>
        <dbReference type="ARBA" id="ARBA00023132"/>
    </source>
</evidence>
<proteinExistence type="predicted"/>
<keyword evidence="5" id="KW-0811">Translocation</keyword>
<evidence type="ECO:0000313" key="10">
    <source>
        <dbReference type="Proteomes" id="UP000521872"/>
    </source>
</evidence>
<evidence type="ECO:0008006" key="11">
    <source>
        <dbReference type="Google" id="ProtNLM"/>
    </source>
</evidence>
<name>A0A8H4QPN9_9AGAR</name>
<dbReference type="GO" id="GO:0051028">
    <property type="term" value="P:mRNA transport"/>
    <property type="evidence" value="ECO:0007669"/>
    <property type="project" value="UniProtKB-KW"/>
</dbReference>
<sequence>MAFASSTSAFGMKPATTSIFGQQQQQPNTTSFANAAPLGQNNQQQGSAFGGAFGQQQNQQQQQPSANIFGQPQQQQPAAPTGLFGQTQPQQQQTTGTTGLFGQPQQQQQQNTGTTGLFGQPQQQQNTGTTGLFGQPQQNASTTNIFGQPQQQQNAGSTNIFAQPQQQQTTTTTNLFGQPQQQQNTTTTGLFGQQQQPQQQQPQTNLFGNSLFGSNANTNNNQQQQQQPAAPSNPFGGLFGNNNNNTSNQQQQQPQSTNLFGGSTTTNPLQAQPTLGASAFGGGTTGGTALFGGGGGLFGAKPQQPQQSNLGFSTQTPGAFGNSVAQPGINALQFPNGVPPFTKSTKFNDLPDEYKRLMENIDSFIQGRVQICKDLQQRKLGDEPVKGQDAIRQLNKELINTATTIRNDLHLTNDLKSKVDQAVEDTIVATRIIDGFRNPQSGNTYLKDHAAFPLEYFTRVTEQMKERLAWYQSTIEQIERKLASASSSTQTPQSISATLQAQHQIFLALANKTAAVDAELQKIKALYTQLWRSKTGSVRDPFNDIVKSSTAETAGDFGLGSLNFR</sequence>
<dbReference type="PANTHER" id="PTHR13437">
    <property type="entry name" value="NUCLEOPORIN P58/P45 NUCLEOPORIN-LIKE PROTEIN 1"/>
    <property type="match status" value="1"/>
</dbReference>
<evidence type="ECO:0000256" key="4">
    <source>
        <dbReference type="ARBA" id="ARBA00022927"/>
    </source>
</evidence>
<dbReference type="Gene3D" id="6.10.140.1350">
    <property type="match status" value="1"/>
</dbReference>
<feature type="compositionally biased region" description="Polar residues" evidence="8">
    <location>
        <begin position="303"/>
        <end position="317"/>
    </location>
</feature>